<dbReference type="RefSeq" id="WP_348759373.1">
    <property type="nucleotide sequence ID" value="NZ_OZ026884.1"/>
</dbReference>
<evidence type="ECO:0000313" key="1">
    <source>
        <dbReference type="EMBL" id="CAL1239839.1"/>
    </source>
</evidence>
<gene>
    <name evidence="1" type="ORF">MECH1_V1_1063</name>
</gene>
<reference evidence="1 2" key="1">
    <citation type="submission" date="2024-04" db="EMBL/GenBank/DDBJ databases">
        <authorList>
            <person name="Cremers G."/>
        </authorList>
    </citation>
    <scope>NUCLEOTIDE SEQUENCE [LARGE SCALE GENOMIC DNA]</scope>
    <source>
        <strain evidence="1">MeCH1-AG</strain>
    </source>
</reference>
<dbReference type="EMBL" id="OZ026884">
    <property type="protein sequence ID" value="CAL1239839.1"/>
    <property type="molecule type" value="Genomic_DNA"/>
</dbReference>
<sequence>MNPSTPCRPPSPPIWHRLLPWAALLLAGCAGSSGLATTREYYRDAQLCRSQNLITSKVKANIGNVSATELKTGVDTTGYLRCLAQRGWTQQAASDPLLVALAKCHDRAERPARATRQQGTTRLGASLDRTAFQECLRQRGVQGEVSIEPLETVEPTQP</sequence>
<dbReference type="Proteomes" id="UP001497493">
    <property type="component" value="Chromosome"/>
</dbReference>
<proteinExistence type="predicted"/>
<evidence type="ECO:0000313" key="2">
    <source>
        <dbReference type="Proteomes" id="UP001497493"/>
    </source>
</evidence>
<accession>A0ABM9NGW4</accession>
<evidence type="ECO:0008006" key="3">
    <source>
        <dbReference type="Google" id="ProtNLM"/>
    </source>
</evidence>
<keyword evidence="2" id="KW-1185">Reference proteome</keyword>
<protein>
    <recommendedName>
        <fullName evidence="3">Lipoprotein</fullName>
    </recommendedName>
</protein>
<name>A0ABM9NGW4_9GAMM</name>
<organism evidence="1 2">
    <name type="scientific">Candidatus Methylocalor cossyra</name>
    <dbReference type="NCBI Taxonomy" id="3108543"/>
    <lineage>
        <taxon>Bacteria</taxon>
        <taxon>Pseudomonadati</taxon>
        <taxon>Pseudomonadota</taxon>
        <taxon>Gammaproteobacteria</taxon>
        <taxon>Methylococcales</taxon>
        <taxon>Methylococcaceae</taxon>
        <taxon>Candidatus Methylocalor</taxon>
    </lineage>
</organism>